<proteinExistence type="predicted"/>
<dbReference type="Pfam" id="PF20101">
    <property type="entry name" value="DUF6491"/>
    <property type="match status" value="1"/>
</dbReference>
<sequence>MNSSFFSGILLVIFLVLGSGCTAINKNKQTIDYQPFIDEQKLEKISRITLFRLHGWRALNENYLILDTSPHRPYLIELKFPCVELKFSHAIAVHHSSPGSLESKFDAIYIPEYPHQKCYIESIYRLSKEQAQALFAFGKDDSNSHKAPQIEKTSQNQR</sequence>
<accession>A0ABV2BW34</accession>
<evidence type="ECO:0000256" key="1">
    <source>
        <dbReference type="SAM" id="MobiDB-lite"/>
    </source>
</evidence>
<reference evidence="2 3" key="1">
    <citation type="submission" date="2024-06" db="EMBL/GenBank/DDBJ databases">
        <authorList>
            <person name="Li F."/>
        </authorList>
    </citation>
    <scope>NUCLEOTIDE SEQUENCE [LARGE SCALE GENOMIC DNA]</scope>
    <source>
        <strain evidence="2 3">GXAS 311</strain>
    </source>
</reference>
<protein>
    <submittedName>
        <fullName evidence="2">DUF6491 family protein</fullName>
    </submittedName>
</protein>
<keyword evidence="3" id="KW-1185">Reference proteome</keyword>
<dbReference type="RefSeq" id="WP_353896713.1">
    <property type="nucleotide sequence ID" value="NZ_JBEVCJ010000017.1"/>
</dbReference>
<evidence type="ECO:0000313" key="3">
    <source>
        <dbReference type="Proteomes" id="UP001548189"/>
    </source>
</evidence>
<gene>
    <name evidence="2" type="ORF">ABVT43_13390</name>
</gene>
<dbReference type="Proteomes" id="UP001548189">
    <property type="component" value="Unassembled WGS sequence"/>
</dbReference>
<name>A0ABV2BW34_9GAMM</name>
<dbReference type="EMBL" id="JBEVCJ010000017">
    <property type="protein sequence ID" value="MET1256128.1"/>
    <property type="molecule type" value="Genomic_DNA"/>
</dbReference>
<feature type="region of interest" description="Disordered" evidence="1">
    <location>
        <begin position="139"/>
        <end position="158"/>
    </location>
</feature>
<comment type="caution">
    <text evidence="2">The sequence shown here is derived from an EMBL/GenBank/DDBJ whole genome shotgun (WGS) entry which is preliminary data.</text>
</comment>
<dbReference type="InterPro" id="IPR045500">
    <property type="entry name" value="DUF6491"/>
</dbReference>
<organism evidence="2 3">
    <name type="scientific">Aliikangiella maris</name>
    <dbReference type="NCBI Taxonomy" id="3162458"/>
    <lineage>
        <taxon>Bacteria</taxon>
        <taxon>Pseudomonadati</taxon>
        <taxon>Pseudomonadota</taxon>
        <taxon>Gammaproteobacteria</taxon>
        <taxon>Oceanospirillales</taxon>
        <taxon>Pleioneaceae</taxon>
        <taxon>Aliikangiella</taxon>
    </lineage>
</organism>
<evidence type="ECO:0000313" key="2">
    <source>
        <dbReference type="EMBL" id="MET1256128.1"/>
    </source>
</evidence>